<evidence type="ECO:0000313" key="3">
    <source>
        <dbReference type="Proteomes" id="UP000002852"/>
    </source>
</evidence>
<feature type="region of interest" description="Disordered" evidence="1">
    <location>
        <begin position="437"/>
        <end position="610"/>
    </location>
</feature>
<feature type="region of interest" description="Disordered" evidence="1">
    <location>
        <begin position="174"/>
        <end position="422"/>
    </location>
</feature>
<reference evidence="3" key="1">
    <citation type="submission" date="2012-01" db="EMBL/GenBank/DDBJ databases">
        <authorList>
            <person name="Walter R."/>
            <person name="Schartl M."/>
            <person name="Warren W."/>
        </authorList>
    </citation>
    <scope>NUCLEOTIDE SEQUENCE [LARGE SCALE GENOMIC DNA]</scope>
    <source>
        <strain evidence="3">JP 163 A</strain>
    </source>
</reference>
<evidence type="ECO:0000256" key="1">
    <source>
        <dbReference type="SAM" id="MobiDB-lite"/>
    </source>
</evidence>
<feature type="compositionally biased region" description="Basic residues" evidence="1">
    <location>
        <begin position="466"/>
        <end position="475"/>
    </location>
</feature>
<evidence type="ECO:0000313" key="2">
    <source>
        <dbReference type="Ensembl" id="ENSXMAP00000024963.1"/>
    </source>
</evidence>
<keyword evidence="3" id="KW-1185">Reference proteome</keyword>
<feature type="compositionally biased region" description="Basic and acidic residues" evidence="1">
    <location>
        <begin position="445"/>
        <end position="458"/>
    </location>
</feature>
<dbReference type="PROSITE" id="PS50896">
    <property type="entry name" value="LISH"/>
    <property type="match status" value="1"/>
</dbReference>
<reference evidence="2" key="3">
    <citation type="submission" date="2025-08" db="UniProtKB">
        <authorList>
            <consortium name="Ensembl"/>
        </authorList>
    </citation>
    <scope>IDENTIFICATION</scope>
    <source>
        <strain evidence="2">JP 163 A</strain>
    </source>
</reference>
<dbReference type="InParanoid" id="A0A3B5PZB5"/>
<dbReference type="GeneTree" id="ENSGT00940000170412"/>
<accession>A0A3B5PZB5</accession>
<reference evidence="2" key="4">
    <citation type="submission" date="2025-09" db="UniProtKB">
        <authorList>
            <consortium name="Ensembl"/>
        </authorList>
    </citation>
    <scope>IDENTIFICATION</scope>
    <source>
        <strain evidence="2">JP 163 A</strain>
    </source>
</reference>
<dbReference type="Ensembl" id="ENSXMAT00000035315.1">
    <property type="protein sequence ID" value="ENSXMAP00000024963.1"/>
    <property type="gene ID" value="ENSXMAG00000008546.2"/>
</dbReference>
<feature type="region of interest" description="Disordered" evidence="1">
    <location>
        <begin position="67"/>
        <end position="151"/>
    </location>
</feature>
<dbReference type="Proteomes" id="UP000002852">
    <property type="component" value="Unassembled WGS sequence"/>
</dbReference>
<sequence length="638" mass="71752">MSVNASQLELNQLIYRHLKEHGFLSAAEELQRHSPQVNTVLTDIMVESKPSVSLLDIYKSWLKNPKKKRCPKSEKCSKSGEQKTPSKAKTASTRKKTDKPAKIPASPKKSVPAKRKKSDEKPSQSVKAKKSKPNTMEKASGDESDSDSSLDIEKWKKLLDQLTEVDVAKMETINALASESQPKKKRVRKPQAKPLSEADAPVQQNGETIGQNEQGIEKVGTQTPTKKNAAKRSKKESPARDSSPTMQSPNKRVKSVEDKQASSEIPEKFEKQTELQEMLVPVNAKDAMAQETKKKKKKKKEKEKNEDKIEGSANETNSDGKDSKEKRSEITEQEEAGKTEGAKRTTKEGKMEERGSDDDNISELSLQKKKAKKKEKDKSSSEEGLAQIDKKKKMMVVSEENLKQPDKIIKPGKPKKKENNNMEGNLEYVSVGEEGSGVQTIEEIENSKEIVTKEKTSSEEYSAEMHKKKAKKKKDKSVMEENLEHGTMAVEENVEDEYNSEQIGGKKKSKKKKREPLGCKEFPEEVVQEKKAKKNEKSDENDLVEEEKPKGDDDHTNNKCTLETDEGSLEVTSPLKKKKKKNKLKSDEAPEEAEISTQNASTTQSNSADVHKKVQKAFKISRLMNCKMVHFFTVQSYM</sequence>
<protein>
    <submittedName>
        <fullName evidence="2">Nucleolar and coiled-body phosphoprotein 1-like</fullName>
    </submittedName>
</protein>
<feature type="compositionally biased region" description="Basic and acidic residues" evidence="1">
    <location>
        <begin position="254"/>
        <end position="274"/>
    </location>
</feature>
<dbReference type="SMART" id="SM00667">
    <property type="entry name" value="LisH"/>
    <property type="match status" value="1"/>
</dbReference>
<name>A0A3B5PZB5_XIPMA</name>
<feature type="compositionally biased region" description="Basic residues" evidence="1">
    <location>
        <begin position="505"/>
        <end position="514"/>
    </location>
</feature>
<proteinExistence type="predicted"/>
<reference evidence="3" key="2">
    <citation type="journal article" date="2013" name="Nat. Genet.">
        <title>The genome of the platyfish, Xiphophorus maculatus, provides insights into evolutionary adaptation and several complex traits.</title>
        <authorList>
            <person name="Schartl M."/>
            <person name="Walter R.B."/>
            <person name="Shen Y."/>
            <person name="Garcia T."/>
            <person name="Catchen J."/>
            <person name="Amores A."/>
            <person name="Braasch I."/>
            <person name="Chalopin D."/>
            <person name="Volff J.N."/>
            <person name="Lesch K.P."/>
            <person name="Bisazza A."/>
            <person name="Minx P."/>
            <person name="Hillier L."/>
            <person name="Wilson R.K."/>
            <person name="Fuerstenberg S."/>
            <person name="Boore J."/>
            <person name="Searle S."/>
            <person name="Postlethwait J.H."/>
            <person name="Warren W.C."/>
        </authorList>
    </citation>
    <scope>NUCLEOTIDE SEQUENCE [LARGE SCALE GENOMIC DNA]</scope>
    <source>
        <strain evidence="3">JP 163 A</strain>
    </source>
</reference>
<feature type="compositionally biased region" description="Low complexity" evidence="1">
    <location>
        <begin position="596"/>
        <end position="608"/>
    </location>
</feature>
<feature type="compositionally biased region" description="Polar residues" evidence="1">
    <location>
        <begin position="240"/>
        <end position="250"/>
    </location>
</feature>
<dbReference type="InterPro" id="IPR006594">
    <property type="entry name" value="LisH"/>
</dbReference>
<dbReference type="Pfam" id="PF08513">
    <property type="entry name" value="LisH"/>
    <property type="match status" value="1"/>
</dbReference>
<feature type="compositionally biased region" description="Basic and acidic residues" evidence="1">
    <location>
        <begin position="400"/>
        <end position="409"/>
    </location>
</feature>
<organism evidence="2 3">
    <name type="scientific">Xiphophorus maculatus</name>
    <name type="common">Southern platyfish</name>
    <name type="synonym">Platypoecilus maculatus</name>
    <dbReference type="NCBI Taxonomy" id="8083"/>
    <lineage>
        <taxon>Eukaryota</taxon>
        <taxon>Metazoa</taxon>
        <taxon>Chordata</taxon>
        <taxon>Craniata</taxon>
        <taxon>Vertebrata</taxon>
        <taxon>Euteleostomi</taxon>
        <taxon>Actinopterygii</taxon>
        <taxon>Neopterygii</taxon>
        <taxon>Teleostei</taxon>
        <taxon>Neoteleostei</taxon>
        <taxon>Acanthomorphata</taxon>
        <taxon>Ovalentaria</taxon>
        <taxon>Atherinomorphae</taxon>
        <taxon>Cyprinodontiformes</taxon>
        <taxon>Poeciliidae</taxon>
        <taxon>Poeciliinae</taxon>
        <taxon>Xiphophorus</taxon>
    </lineage>
</organism>
<feature type="compositionally biased region" description="Basic and acidic residues" evidence="1">
    <location>
        <begin position="71"/>
        <end position="81"/>
    </location>
</feature>
<dbReference type="AlphaFoldDB" id="A0A3B5PZB5"/>
<feature type="compositionally biased region" description="Basic and acidic residues" evidence="1">
    <location>
        <begin position="318"/>
        <end position="354"/>
    </location>
</feature>
<dbReference type="OMA" id="QVNTVHT"/>
<dbReference type="STRING" id="8083.ENSXMAP00000024963"/>
<feature type="compositionally biased region" description="Polar residues" evidence="1">
    <location>
        <begin position="202"/>
        <end position="226"/>
    </location>
</feature>
<feature type="compositionally biased region" description="Basic and acidic residues" evidence="1">
    <location>
        <begin position="515"/>
        <end position="557"/>
    </location>
</feature>